<dbReference type="InParanoid" id="A0A1X7V1I1"/>
<organism evidence="1">
    <name type="scientific">Amphimedon queenslandica</name>
    <name type="common">Sponge</name>
    <dbReference type="NCBI Taxonomy" id="400682"/>
    <lineage>
        <taxon>Eukaryota</taxon>
        <taxon>Metazoa</taxon>
        <taxon>Porifera</taxon>
        <taxon>Demospongiae</taxon>
        <taxon>Heteroscleromorpha</taxon>
        <taxon>Haplosclerida</taxon>
        <taxon>Niphatidae</taxon>
        <taxon>Amphimedon</taxon>
    </lineage>
</organism>
<dbReference type="AlphaFoldDB" id="A0A1X7V1I1"/>
<reference evidence="1" key="1">
    <citation type="submission" date="2017-05" db="UniProtKB">
        <authorList>
            <consortium name="EnsemblMetazoa"/>
        </authorList>
    </citation>
    <scope>IDENTIFICATION</scope>
</reference>
<dbReference type="EnsemblMetazoa" id="Aqu2.1.33442_001">
    <property type="protein sequence ID" value="Aqu2.1.33442_001"/>
    <property type="gene ID" value="Aqu2.1.33442"/>
</dbReference>
<accession>A0A1X7V1I1</accession>
<name>A0A1X7V1I1_AMPQE</name>
<proteinExistence type="predicted"/>
<protein>
    <submittedName>
        <fullName evidence="1">Uncharacterized protein</fullName>
    </submittedName>
</protein>
<sequence length="54" mass="6236">MMDSWLSHSSNVDDDLEEHGIIFKVTDVIKDTRWCKSGAAGSNIHIGFWFPERR</sequence>
<evidence type="ECO:0000313" key="1">
    <source>
        <dbReference type="EnsemblMetazoa" id="Aqu2.1.33442_001"/>
    </source>
</evidence>